<dbReference type="InterPro" id="IPR011990">
    <property type="entry name" value="TPR-like_helical_dom_sf"/>
</dbReference>
<dbReference type="Proteomes" id="UP001172457">
    <property type="component" value="Chromosome 4"/>
</dbReference>
<proteinExistence type="predicted"/>
<dbReference type="Pfam" id="PF12854">
    <property type="entry name" value="PPR_1"/>
    <property type="match status" value="1"/>
</dbReference>
<dbReference type="Gene3D" id="1.25.40.10">
    <property type="entry name" value="Tetratricopeptide repeat domain"/>
    <property type="match status" value="1"/>
</dbReference>
<organism evidence="2 3">
    <name type="scientific">Centaurea solstitialis</name>
    <name type="common">yellow star-thistle</name>
    <dbReference type="NCBI Taxonomy" id="347529"/>
    <lineage>
        <taxon>Eukaryota</taxon>
        <taxon>Viridiplantae</taxon>
        <taxon>Streptophyta</taxon>
        <taxon>Embryophyta</taxon>
        <taxon>Tracheophyta</taxon>
        <taxon>Spermatophyta</taxon>
        <taxon>Magnoliopsida</taxon>
        <taxon>eudicotyledons</taxon>
        <taxon>Gunneridae</taxon>
        <taxon>Pentapetalae</taxon>
        <taxon>asterids</taxon>
        <taxon>campanulids</taxon>
        <taxon>Asterales</taxon>
        <taxon>Asteraceae</taxon>
        <taxon>Carduoideae</taxon>
        <taxon>Cardueae</taxon>
        <taxon>Centaureinae</taxon>
        <taxon>Centaurea</taxon>
    </lineage>
</organism>
<gene>
    <name evidence="2" type="ORF">OSB04_014884</name>
</gene>
<keyword evidence="1" id="KW-0677">Repeat</keyword>
<name>A0AA38SZI7_9ASTR</name>
<dbReference type="AlphaFoldDB" id="A0AA38SZI7"/>
<keyword evidence="3" id="KW-1185">Reference proteome</keyword>
<evidence type="ECO:0000313" key="3">
    <source>
        <dbReference type="Proteomes" id="UP001172457"/>
    </source>
</evidence>
<dbReference type="EMBL" id="JARYMX010000004">
    <property type="protein sequence ID" value="KAJ9550839.1"/>
    <property type="molecule type" value="Genomic_DNA"/>
</dbReference>
<comment type="caution">
    <text evidence="2">The sequence shown here is derived from an EMBL/GenBank/DDBJ whole genome shotgun (WGS) entry which is preliminary data.</text>
</comment>
<evidence type="ECO:0000256" key="1">
    <source>
        <dbReference type="ARBA" id="ARBA00022737"/>
    </source>
</evidence>
<reference evidence="2" key="1">
    <citation type="submission" date="2023-03" db="EMBL/GenBank/DDBJ databases">
        <title>Chromosome-scale reference genome and RAD-based genetic map of yellow starthistle (Centaurea solstitialis) reveal putative structural variation and QTLs associated with invader traits.</title>
        <authorList>
            <person name="Reatini B."/>
            <person name="Cang F.A."/>
            <person name="Jiang Q."/>
            <person name="Mckibben M.T.W."/>
            <person name="Barker M.S."/>
            <person name="Rieseberg L.H."/>
            <person name="Dlugosch K.M."/>
        </authorList>
    </citation>
    <scope>NUCLEOTIDE SEQUENCE</scope>
    <source>
        <strain evidence="2">CAN-66</strain>
        <tissue evidence="2">Leaf</tissue>
    </source>
</reference>
<evidence type="ECO:0000313" key="2">
    <source>
        <dbReference type="EMBL" id="KAJ9550839.1"/>
    </source>
</evidence>
<sequence>MPCTSQGFAIVGYGFKRGVVPNKMESWMQKDLFKKLFKGKLCEPNVVVYNTMIKGLYKLGNNDSAIGWLRPWTRGVWVKLDPISWQGNPNGVAAMVVFDPLCPIKKGREVGLRTFKNKQHLSVPAKVNYSTRIT</sequence>
<dbReference type="InterPro" id="IPR002885">
    <property type="entry name" value="PPR_rpt"/>
</dbReference>
<accession>A0AA38SZI7</accession>
<protein>
    <submittedName>
        <fullName evidence="2">Uncharacterized protein</fullName>
    </submittedName>
</protein>